<accession>A0A255DRE5</accession>
<dbReference type="PROSITE" id="PS00455">
    <property type="entry name" value="AMP_BINDING"/>
    <property type="match status" value="1"/>
</dbReference>
<dbReference type="InterPro" id="IPR020845">
    <property type="entry name" value="AMP-binding_CS"/>
</dbReference>
<evidence type="ECO:0008006" key="6">
    <source>
        <dbReference type="Google" id="ProtNLM"/>
    </source>
</evidence>
<feature type="region of interest" description="Disordered" evidence="1">
    <location>
        <begin position="1"/>
        <end position="257"/>
    </location>
</feature>
<dbReference type="CDD" id="cd04433">
    <property type="entry name" value="AFD_class_I"/>
    <property type="match status" value="1"/>
</dbReference>
<evidence type="ECO:0000313" key="4">
    <source>
        <dbReference type="EMBL" id="OYN81814.1"/>
    </source>
</evidence>
<evidence type="ECO:0000259" key="3">
    <source>
        <dbReference type="Pfam" id="PF13193"/>
    </source>
</evidence>
<dbReference type="OrthoDB" id="3673338at2"/>
<gene>
    <name evidence="4" type="ORF">CG716_05605</name>
</gene>
<name>A0A255DRE5_9MYCO</name>
<dbReference type="EMBL" id="NOZR01000003">
    <property type="protein sequence ID" value="OYN81814.1"/>
    <property type="molecule type" value="Genomic_DNA"/>
</dbReference>
<feature type="region of interest" description="Disordered" evidence="1">
    <location>
        <begin position="570"/>
        <end position="599"/>
    </location>
</feature>
<dbReference type="AlphaFoldDB" id="A0A255DRE5"/>
<protein>
    <recommendedName>
        <fullName evidence="6">AMP-binding protein</fullName>
    </recommendedName>
</protein>
<dbReference type="InterPro" id="IPR045851">
    <property type="entry name" value="AMP-bd_C_sf"/>
</dbReference>
<feature type="compositionally biased region" description="Basic residues" evidence="1">
    <location>
        <begin position="28"/>
        <end position="38"/>
    </location>
</feature>
<dbReference type="InterPro" id="IPR000873">
    <property type="entry name" value="AMP-dep_synth/lig_dom"/>
</dbReference>
<evidence type="ECO:0000259" key="2">
    <source>
        <dbReference type="Pfam" id="PF00501"/>
    </source>
</evidence>
<feature type="compositionally biased region" description="Low complexity" evidence="1">
    <location>
        <begin position="90"/>
        <end position="102"/>
    </location>
</feature>
<dbReference type="PANTHER" id="PTHR43767">
    <property type="entry name" value="LONG-CHAIN-FATTY-ACID--COA LIGASE"/>
    <property type="match status" value="1"/>
</dbReference>
<dbReference type="SUPFAM" id="SSF56801">
    <property type="entry name" value="Acetyl-CoA synthetase-like"/>
    <property type="match status" value="1"/>
</dbReference>
<proteinExistence type="predicted"/>
<organism evidence="4 5">
    <name type="scientific">Mycolicibacterium sphagni</name>
    <dbReference type="NCBI Taxonomy" id="1786"/>
    <lineage>
        <taxon>Bacteria</taxon>
        <taxon>Bacillati</taxon>
        <taxon>Actinomycetota</taxon>
        <taxon>Actinomycetes</taxon>
        <taxon>Mycobacteriales</taxon>
        <taxon>Mycobacteriaceae</taxon>
        <taxon>Mycolicibacterium</taxon>
    </lineage>
</organism>
<feature type="compositionally biased region" description="Basic residues" evidence="1">
    <location>
        <begin position="50"/>
        <end position="60"/>
    </location>
</feature>
<feature type="domain" description="AMP-dependent synthetase/ligase" evidence="2">
    <location>
        <begin position="268"/>
        <end position="621"/>
    </location>
</feature>
<dbReference type="PANTHER" id="PTHR43767:SF1">
    <property type="entry name" value="NONRIBOSOMAL PEPTIDE SYNTHASE PES1 (EUROFUNG)-RELATED"/>
    <property type="match status" value="1"/>
</dbReference>
<keyword evidence="5" id="KW-1185">Reference proteome</keyword>
<feature type="compositionally biased region" description="Basic residues" evidence="1">
    <location>
        <begin position="205"/>
        <end position="217"/>
    </location>
</feature>
<sequence>MGAGGAPAPSQSGVAGARSAADGIAFRSRSRRPGRSAGRHLGNGSAVGRGCRRVHRQVRHPRPDVLRSNGIRRRCGRLDAGRPPDILEIQAGQRRPGQPGRPAAGGVGGRYPHGARRGRPAGGQARSARDWRPVGTYHRPGAHRRRWIPLDPGAGRPGHHPRRLQSAARRRAGGVGESPRGAGCRGGGPARRTTGRHPRCDGRVAQHRPGQHRRPHRVSANPAGALRDSVGDRGRRSHSPDTVGEGRSDRGPGTLHRAVSTDTVGRLLQEQAGARGDHPLLVCDAERLTYGDAELRSAELARSLIALGAGKGTHIGLLYPNGAGFVVAMLAAARIGAVVVPFSTFSTEPELRHQLVHSDTEILLATPSFRGHDYRARLTAMSAPWLRHIVFETRIGDPAPAELDSPDGDVDGCDLLAIVYTSGSTGPAKGVVHTHEALLGHQRNLNEIRGLTEQDRLFCNSPFFWIGGLAFGLLATMVAGSTLVCSNATDPGAVLDLLEELRPTVTNGFAAGIAHLARHDSFAGRDLSSMRRGNLYPIMAPDVRPRDPELRHNMLGITEAGSVVLLSGDDTDQPEQRRGSFGTPAPGFDTRVVDPDTGTPVGVGEVGELCIRGRYLMQHYYKRSREDCFDADGWFHTGDLFRTDADGFFYFVGRHGSMIKTAGANVFPGEVEKAITKATGGLVAHVLPLPDPGRGQVVAAVVIVPAGGVFDESALRAKLKAELSSYKIPKRFATLSPDALPLTSSGKLDLPRLAAVFDD</sequence>
<feature type="domain" description="AMP-binding enzyme C-terminal" evidence="3">
    <location>
        <begin position="670"/>
        <end position="747"/>
    </location>
</feature>
<evidence type="ECO:0000313" key="5">
    <source>
        <dbReference type="Proteomes" id="UP000216063"/>
    </source>
</evidence>
<dbReference type="Gene3D" id="3.30.300.30">
    <property type="match status" value="1"/>
</dbReference>
<dbReference type="InterPro" id="IPR050237">
    <property type="entry name" value="ATP-dep_AMP-bd_enzyme"/>
</dbReference>
<feature type="compositionally biased region" description="Basic residues" evidence="1">
    <location>
        <begin position="157"/>
        <end position="172"/>
    </location>
</feature>
<dbReference type="InterPro" id="IPR042099">
    <property type="entry name" value="ANL_N_sf"/>
</dbReference>
<feature type="compositionally biased region" description="Low complexity" evidence="1">
    <location>
        <begin position="1"/>
        <end position="17"/>
    </location>
</feature>
<dbReference type="Proteomes" id="UP000216063">
    <property type="component" value="Unassembled WGS sequence"/>
</dbReference>
<reference evidence="4 5" key="1">
    <citation type="submission" date="2017-07" db="EMBL/GenBank/DDBJ databases">
        <title>The new phylogeny of genus Mycobacterium.</title>
        <authorList>
            <person name="Tortoli E."/>
            <person name="Trovato A."/>
            <person name="Cirillo D.M."/>
        </authorList>
    </citation>
    <scope>NUCLEOTIDE SEQUENCE [LARGE SCALE GENOMIC DNA]</scope>
    <source>
        <strain evidence="4 5">ATCC 33027</strain>
    </source>
</reference>
<dbReference type="GO" id="GO:0016878">
    <property type="term" value="F:acid-thiol ligase activity"/>
    <property type="evidence" value="ECO:0007669"/>
    <property type="project" value="UniProtKB-ARBA"/>
</dbReference>
<evidence type="ECO:0000256" key="1">
    <source>
        <dbReference type="SAM" id="MobiDB-lite"/>
    </source>
</evidence>
<comment type="caution">
    <text evidence="4">The sequence shown here is derived from an EMBL/GenBank/DDBJ whole genome shotgun (WGS) entry which is preliminary data.</text>
</comment>
<dbReference type="Pfam" id="PF00501">
    <property type="entry name" value="AMP-binding"/>
    <property type="match status" value="1"/>
</dbReference>
<dbReference type="InterPro" id="IPR025110">
    <property type="entry name" value="AMP-bd_C"/>
</dbReference>
<dbReference type="Pfam" id="PF13193">
    <property type="entry name" value="AMP-binding_C"/>
    <property type="match status" value="1"/>
</dbReference>
<dbReference type="Gene3D" id="3.40.50.12780">
    <property type="entry name" value="N-terminal domain of ligase-like"/>
    <property type="match status" value="1"/>
</dbReference>